<evidence type="ECO:0000259" key="2">
    <source>
        <dbReference type="Pfam" id="PF04898"/>
    </source>
</evidence>
<dbReference type="InterPro" id="IPR017932">
    <property type="entry name" value="GATase_2_dom"/>
</dbReference>
<dbReference type="InterPro" id="IPR013785">
    <property type="entry name" value="Aldolase_TIM"/>
</dbReference>
<dbReference type="Gene3D" id="3.60.20.10">
    <property type="entry name" value="Glutamine Phosphoribosylpyrophosphate, subunit 1, domain 1"/>
    <property type="match status" value="1"/>
</dbReference>
<protein>
    <submittedName>
        <fullName evidence="3">Glutamate synthase subunit alpha</fullName>
    </submittedName>
</protein>
<name>A0A5C4YCR8_CAMJU</name>
<gene>
    <name evidence="3" type="ORF">FH034_10765</name>
</gene>
<proteinExistence type="predicted"/>
<dbReference type="GO" id="GO:0015930">
    <property type="term" value="F:glutamate synthase activity"/>
    <property type="evidence" value="ECO:0007669"/>
    <property type="project" value="InterPro"/>
</dbReference>
<feature type="domain" description="Glutamine amidotransferase type-2" evidence="1">
    <location>
        <begin position="2"/>
        <end position="81"/>
    </location>
</feature>
<dbReference type="SUPFAM" id="SSF51395">
    <property type="entry name" value="FMN-linked oxidoreductases"/>
    <property type="match status" value="1"/>
</dbReference>
<reference evidence="3 4" key="1">
    <citation type="submission" date="2019-06" db="EMBL/GenBank/DDBJ databases">
        <title>Epidemiology of MDR Campylobacter spp.</title>
        <authorList>
            <person name="Addetia A."/>
            <person name="Greninger A."/>
            <person name="Fang F."/>
        </authorList>
    </citation>
    <scope>NUCLEOTIDE SEQUENCE [LARGE SCALE GENOMIC DNA]</scope>
    <source>
        <strain evidence="3 4">HMC314</strain>
    </source>
</reference>
<evidence type="ECO:0000259" key="1">
    <source>
        <dbReference type="Pfam" id="PF00310"/>
    </source>
</evidence>
<evidence type="ECO:0000313" key="4">
    <source>
        <dbReference type="Proteomes" id="UP000312397"/>
    </source>
</evidence>
<dbReference type="RefSeq" id="WP_285949330.1">
    <property type="nucleotide sequence ID" value="NZ_VEVS01000174.1"/>
</dbReference>
<accession>A0A5C4YCR8</accession>
<feature type="non-terminal residue" evidence="3">
    <location>
        <position position="1"/>
    </location>
</feature>
<dbReference type="Proteomes" id="UP000312397">
    <property type="component" value="Unassembled WGS sequence"/>
</dbReference>
<comment type="caution">
    <text evidence="3">The sequence shown here is derived from an EMBL/GenBank/DDBJ whole genome shotgun (WGS) entry which is preliminary data.</text>
</comment>
<dbReference type="InterPro" id="IPR006982">
    <property type="entry name" value="Glu_synth_centr_N"/>
</dbReference>
<dbReference type="InterPro" id="IPR029055">
    <property type="entry name" value="Ntn_hydrolases_N"/>
</dbReference>
<dbReference type="Pfam" id="PF04898">
    <property type="entry name" value="Glu_syn_central"/>
    <property type="match status" value="1"/>
</dbReference>
<organism evidence="3 4">
    <name type="scientific">Campylobacter jejuni</name>
    <dbReference type="NCBI Taxonomy" id="197"/>
    <lineage>
        <taxon>Bacteria</taxon>
        <taxon>Pseudomonadati</taxon>
        <taxon>Campylobacterota</taxon>
        <taxon>Epsilonproteobacteria</taxon>
        <taxon>Campylobacterales</taxon>
        <taxon>Campylobacteraceae</taxon>
        <taxon>Campylobacter</taxon>
    </lineage>
</organism>
<evidence type="ECO:0000313" key="3">
    <source>
        <dbReference type="EMBL" id="TNO39745.1"/>
    </source>
</evidence>
<sequence length="153" mass="17342">VIMGASLDRNGFRPSRYYLTKDDMLILSSETGALKLDEKNIKAKKRLEPGKLLLVDTARGRVIADNEIKEHYANAKPYKQWLKNLVELEKQHSGVYKHKFLKEDEVLKLQKAFGWSYDELKMSVASMAQNGKEALAAMGVDTPLAILSKTYQP</sequence>
<dbReference type="EMBL" id="VEVS01000174">
    <property type="protein sequence ID" value="TNO39745.1"/>
    <property type="molecule type" value="Genomic_DNA"/>
</dbReference>
<dbReference type="SUPFAM" id="SSF56235">
    <property type="entry name" value="N-terminal nucleophile aminohydrolases (Ntn hydrolases)"/>
    <property type="match status" value="1"/>
</dbReference>
<feature type="domain" description="Glutamate synthase central-N" evidence="2">
    <location>
        <begin position="109"/>
        <end position="152"/>
    </location>
</feature>
<feature type="non-terminal residue" evidence="3">
    <location>
        <position position="153"/>
    </location>
</feature>
<dbReference type="Pfam" id="PF00310">
    <property type="entry name" value="GATase_2"/>
    <property type="match status" value="1"/>
</dbReference>
<dbReference type="Gene3D" id="3.20.20.70">
    <property type="entry name" value="Aldolase class I"/>
    <property type="match status" value="1"/>
</dbReference>
<dbReference type="AlphaFoldDB" id="A0A5C4YCR8"/>